<evidence type="ECO:0000313" key="2">
    <source>
        <dbReference type="Proteomes" id="UP000256899"/>
    </source>
</evidence>
<dbReference type="InterPro" id="IPR017467">
    <property type="entry name" value="CHP03016_PEP-CTERM"/>
</dbReference>
<comment type="caution">
    <text evidence="1">The sequence shown here is derived from an EMBL/GenBank/DDBJ whole genome shotgun (WGS) entry which is preliminary data.</text>
</comment>
<proteinExistence type="predicted"/>
<dbReference type="Proteomes" id="UP000256899">
    <property type="component" value="Unassembled WGS sequence"/>
</dbReference>
<protein>
    <submittedName>
        <fullName evidence="1">TIGR03016 family PEP-CTERM system-associated outer membrane protein</fullName>
    </submittedName>
</protein>
<sequence length="548" mass="62352">MKILQLGLYLIKQSKRARMYMAITDMAMDAKGKISIVLLSQLFHFSVHGADSNFTPTINIEEIFSDNVELDSFEEQDSYVTRANFGLSQTISSKTIDASINGNYTHLFFSHDSSANEGYESLESQINIAPWHDGPALNLQANITNVPRSTGGNFASDLISGDTVRTTNYGAGLNYQVQNNDFLLSIGGRYNDSRSSDNVGESYGYSNSLSFQNGIGQKHLFWNISSSYSDLKNRGESARSYQIQARFGVITSWQLNPFIRYFDEDFTGSVSTGNFNQGESFGAGLRWQPINLMTVDLSYNSAEDEELSEDYIAFEFNWQPTTRTQIAASYNQRFFGDSYGLNVNHRNKRLTNTISYNEQIQAFQRDNFEIFTESVLFCPVNQPIDINNCLSDINNETQPELFFELPIFDIRPVEDSQFSLNKRLAWDSTLSLQRTTFSLTVSGNEREDLNTGDAQDNILVNLTASRQLNSRSQLTAAYQFSRIDFFTRNVDVDSERRDYYRTYNISYSRTLGKSISVNFNLRHLVRTSNTSIRDFDENRATLSITKDF</sequence>
<reference evidence="2" key="1">
    <citation type="submission" date="2018-08" db="EMBL/GenBank/DDBJ databases">
        <title>Thalassotalea euphylliae genome.</title>
        <authorList>
            <person name="Summers S."/>
            <person name="Rice S.A."/>
            <person name="Freckelton M.L."/>
            <person name="Nedved B.T."/>
            <person name="Hadfield M.G."/>
        </authorList>
    </citation>
    <scope>NUCLEOTIDE SEQUENCE [LARGE SCALE GENOMIC DNA]</scope>
    <source>
        <strain evidence="2">H3</strain>
    </source>
</reference>
<evidence type="ECO:0000313" key="1">
    <source>
        <dbReference type="EMBL" id="REL31152.1"/>
    </source>
</evidence>
<accession>A0A3E0U5B0</accession>
<name>A0A3E0U5B0_9GAMM</name>
<keyword evidence="2" id="KW-1185">Reference proteome</keyword>
<gene>
    <name evidence="1" type="ORF">DXX94_10750</name>
</gene>
<organism evidence="1 2">
    <name type="scientific">Thalassotalea euphylliae</name>
    <dbReference type="NCBI Taxonomy" id="1655234"/>
    <lineage>
        <taxon>Bacteria</taxon>
        <taxon>Pseudomonadati</taxon>
        <taxon>Pseudomonadota</taxon>
        <taxon>Gammaproteobacteria</taxon>
        <taxon>Alteromonadales</taxon>
        <taxon>Colwelliaceae</taxon>
        <taxon>Thalassotalea</taxon>
    </lineage>
</organism>
<dbReference type="EMBL" id="QUOT01000001">
    <property type="protein sequence ID" value="REL31152.1"/>
    <property type="molecule type" value="Genomic_DNA"/>
</dbReference>
<dbReference type="SUPFAM" id="SSF56935">
    <property type="entry name" value="Porins"/>
    <property type="match status" value="1"/>
</dbReference>
<dbReference type="AlphaFoldDB" id="A0A3E0U5B0"/>
<dbReference type="NCBIfam" id="TIGR03016">
    <property type="entry name" value="pepcterm_hypo_1"/>
    <property type="match status" value="1"/>
</dbReference>